<keyword evidence="3" id="KW-1185">Reference proteome</keyword>
<evidence type="ECO:0000256" key="1">
    <source>
        <dbReference type="SAM" id="Phobius"/>
    </source>
</evidence>
<sequence length="79" mass="8993">MFSPLYHKQYLFDLIYGLIVLVIFITFNNLLNLGTVTTIIFSLCFVIQKLYARAFFFNILALNLLQTEPSLSPVVCLGA</sequence>
<dbReference type="EMBL" id="OZ021739">
    <property type="protein sequence ID" value="CAK9321644.1"/>
    <property type="molecule type" value="Genomic_DNA"/>
</dbReference>
<feature type="transmembrane region" description="Helical" evidence="1">
    <location>
        <begin position="33"/>
        <end position="52"/>
    </location>
</feature>
<evidence type="ECO:0000313" key="3">
    <source>
        <dbReference type="Proteomes" id="UP001642487"/>
    </source>
</evidence>
<protein>
    <submittedName>
        <fullName evidence="2">Uncharacterized protein</fullName>
    </submittedName>
</protein>
<keyword evidence="1" id="KW-1133">Transmembrane helix</keyword>
<keyword evidence="1" id="KW-0812">Transmembrane</keyword>
<name>A0ABP0YMA1_9ROSI</name>
<gene>
    <name evidence="2" type="ORF">CITCOLO1_LOCUS13728</name>
</gene>
<organism evidence="2 3">
    <name type="scientific">Citrullus colocynthis</name>
    <name type="common">colocynth</name>
    <dbReference type="NCBI Taxonomy" id="252529"/>
    <lineage>
        <taxon>Eukaryota</taxon>
        <taxon>Viridiplantae</taxon>
        <taxon>Streptophyta</taxon>
        <taxon>Embryophyta</taxon>
        <taxon>Tracheophyta</taxon>
        <taxon>Spermatophyta</taxon>
        <taxon>Magnoliopsida</taxon>
        <taxon>eudicotyledons</taxon>
        <taxon>Gunneridae</taxon>
        <taxon>Pentapetalae</taxon>
        <taxon>rosids</taxon>
        <taxon>fabids</taxon>
        <taxon>Cucurbitales</taxon>
        <taxon>Cucurbitaceae</taxon>
        <taxon>Benincaseae</taxon>
        <taxon>Citrullus</taxon>
    </lineage>
</organism>
<proteinExistence type="predicted"/>
<evidence type="ECO:0000313" key="2">
    <source>
        <dbReference type="EMBL" id="CAK9321644.1"/>
    </source>
</evidence>
<accession>A0ABP0YMA1</accession>
<keyword evidence="1" id="KW-0472">Membrane</keyword>
<dbReference type="Proteomes" id="UP001642487">
    <property type="component" value="Chromosome 5"/>
</dbReference>
<reference evidence="2 3" key="1">
    <citation type="submission" date="2024-03" db="EMBL/GenBank/DDBJ databases">
        <authorList>
            <person name="Gkanogiannis A."/>
            <person name="Becerra Lopez-Lavalle L."/>
        </authorList>
    </citation>
    <scope>NUCLEOTIDE SEQUENCE [LARGE SCALE GENOMIC DNA]</scope>
</reference>
<feature type="transmembrane region" description="Helical" evidence="1">
    <location>
        <begin position="10"/>
        <end position="27"/>
    </location>
</feature>